<dbReference type="InterPro" id="IPR041805">
    <property type="entry name" value="ASMase/PPN1_MPP"/>
</dbReference>
<evidence type="ECO:0000256" key="10">
    <source>
        <dbReference type="SAM" id="MobiDB-lite"/>
    </source>
</evidence>
<dbReference type="Pfam" id="PF00149">
    <property type="entry name" value="Metallophos"/>
    <property type="match status" value="1"/>
</dbReference>
<proteinExistence type="evidence at transcript level"/>
<comment type="similarity">
    <text evidence="3">Belongs to the acid sphingomyelinase family.</text>
</comment>
<keyword evidence="7" id="KW-0378">Hydrolase</keyword>
<keyword evidence="6 11" id="KW-0732">Signal</keyword>
<evidence type="ECO:0000256" key="5">
    <source>
        <dbReference type="ARBA" id="ARBA00022723"/>
    </source>
</evidence>
<dbReference type="PANTHER" id="PTHR10340">
    <property type="entry name" value="SPHINGOMYELIN PHOSPHODIESTERASE"/>
    <property type="match status" value="1"/>
</dbReference>
<dbReference type="Pfam" id="PF19272">
    <property type="entry name" value="ASMase_C"/>
    <property type="match status" value="1"/>
</dbReference>
<dbReference type="Gene3D" id="3.60.21.10">
    <property type="match status" value="1"/>
</dbReference>
<dbReference type="AlphaFoldDB" id="F1L488"/>
<keyword evidence="4" id="KW-0964">Secreted</keyword>
<keyword evidence="9" id="KW-0325">Glycoprotein</keyword>
<dbReference type="GO" id="GO:0005615">
    <property type="term" value="C:extracellular space"/>
    <property type="evidence" value="ECO:0007669"/>
    <property type="project" value="TreeGrafter"/>
</dbReference>
<dbReference type="CDD" id="cd00842">
    <property type="entry name" value="MPP_ASMase"/>
    <property type="match status" value="1"/>
</dbReference>
<dbReference type="InterPro" id="IPR004843">
    <property type="entry name" value="Calcineurin-like_PHP"/>
</dbReference>
<dbReference type="GO" id="GO:0008081">
    <property type="term" value="F:phosphoric diester hydrolase activity"/>
    <property type="evidence" value="ECO:0007669"/>
    <property type="project" value="TreeGrafter"/>
</dbReference>
<evidence type="ECO:0000256" key="1">
    <source>
        <dbReference type="ARBA" id="ARBA00001947"/>
    </source>
</evidence>
<keyword evidence="8" id="KW-0862">Zinc</keyword>
<dbReference type="InterPro" id="IPR029052">
    <property type="entry name" value="Metallo-depent_PP-like"/>
</dbReference>
<name>F1L488_ASCSU</name>
<comment type="subcellular location">
    <subcellularLocation>
        <location evidence="2">Secreted</location>
    </subcellularLocation>
</comment>
<evidence type="ECO:0000259" key="13">
    <source>
        <dbReference type="Pfam" id="PF19272"/>
    </source>
</evidence>
<evidence type="ECO:0000259" key="12">
    <source>
        <dbReference type="Pfam" id="PF00149"/>
    </source>
</evidence>
<evidence type="ECO:0000256" key="9">
    <source>
        <dbReference type="ARBA" id="ARBA00023180"/>
    </source>
</evidence>
<dbReference type="InterPro" id="IPR045473">
    <property type="entry name" value="ASM_C"/>
</dbReference>
<protein>
    <submittedName>
        <fullName evidence="14">Acid sphingomyelinase phosphodiesterase 3b</fullName>
    </submittedName>
</protein>
<dbReference type="SUPFAM" id="SSF56300">
    <property type="entry name" value="Metallo-dependent phosphatases"/>
    <property type="match status" value="1"/>
</dbReference>
<dbReference type="GO" id="GO:0046872">
    <property type="term" value="F:metal ion binding"/>
    <property type="evidence" value="ECO:0007669"/>
    <property type="project" value="UniProtKB-KW"/>
</dbReference>
<comment type="cofactor">
    <cofactor evidence="1">
        <name>Zn(2+)</name>
        <dbReference type="ChEBI" id="CHEBI:29105"/>
    </cofactor>
</comment>
<feature type="region of interest" description="Disordered" evidence="10">
    <location>
        <begin position="434"/>
        <end position="454"/>
    </location>
</feature>
<evidence type="ECO:0000256" key="2">
    <source>
        <dbReference type="ARBA" id="ARBA00004613"/>
    </source>
</evidence>
<evidence type="ECO:0000256" key="11">
    <source>
        <dbReference type="SAM" id="SignalP"/>
    </source>
</evidence>
<feature type="chain" id="PRO_5003265806" evidence="11">
    <location>
        <begin position="20"/>
        <end position="454"/>
    </location>
</feature>
<evidence type="ECO:0000313" key="14">
    <source>
        <dbReference type="EMBL" id="ADY44942.1"/>
    </source>
</evidence>
<keyword evidence="5" id="KW-0479">Metal-binding</keyword>
<sequence length="454" mass="52313">MRMLSAFVILSYAVTYTGAAQFLQLSDFHFDRDYSAQFGNIAEKCHQKSGVKRSKLGQFGDYACDSPKSLIRRTLAAAKEVIPNPDFVFWTGDNVPHIDDYNETYVELVLQTVSGMLYTAYPNVSVLPLFGNHDYAPSNAFPDHNCSLYSNIYKMWKNWIGSANMDTFLKGGYYKYAAPNNVTILALNTNLYYKFNQAIPTFTNPSDPADQFKFMTDTLDAAERQRQTVHVVAHIPPGVFERTPNFTWMLPQYNQRFIDITVRYADTIKWMIFGHHHTDTFHIVKDPRTRNPVQVYLMAPAVTPWFSSLEGAGANNPAFRVFDYDVRTQQLLDAKTYYIDLDLLNKNASTKWQLEYSMSQTYGINAITPQTMNDVLNKIKSDDSIFLKYIEYNSVRWNYSMPVGKFRAAQLCALEYPDFDGYDSCMSNYWSFTSSTGSRRHSSQQRRRKRPQSQ</sequence>
<accession>F1L488</accession>
<evidence type="ECO:0000256" key="6">
    <source>
        <dbReference type="ARBA" id="ARBA00022729"/>
    </source>
</evidence>
<reference evidence="14" key="1">
    <citation type="journal article" date="2011" name="Genome Res.">
        <title>Deep small RNA sequencing from the nematode Ascaris reveals conservation, functional diversification, and novel developmental profiles.</title>
        <authorList>
            <person name="Wang J."/>
            <person name="Czech B."/>
            <person name="Crunk A."/>
            <person name="Wallace A."/>
            <person name="Mitreva M."/>
            <person name="Hannon G.J."/>
            <person name="Davis R.E."/>
        </authorList>
    </citation>
    <scope>NUCLEOTIDE SEQUENCE</scope>
</reference>
<evidence type="ECO:0000256" key="3">
    <source>
        <dbReference type="ARBA" id="ARBA00008234"/>
    </source>
</evidence>
<feature type="domain" description="Calcineurin-like phosphoesterase" evidence="12">
    <location>
        <begin position="22"/>
        <end position="278"/>
    </location>
</feature>
<dbReference type="EMBL" id="JI171049">
    <property type="protein sequence ID" value="ADY44942.1"/>
    <property type="molecule type" value="mRNA"/>
</dbReference>
<feature type="domain" description="Sphingomyelin phosphodiesterase C-terminal" evidence="13">
    <location>
        <begin position="291"/>
        <end position="429"/>
    </location>
</feature>
<evidence type="ECO:0000256" key="4">
    <source>
        <dbReference type="ARBA" id="ARBA00022525"/>
    </source>
</evidence>
<organism evidence="14">
    <name type="scientific">Ascaris suum</name>
    <name type="common">Pig roundworm</name>
    <name type="synonym">Ascaris lumbricoides</name>
    <dbReference type="NCBI Taxonomy" id="6253"/>
    <lineage>
        <taxon>Eukaryota</taxon>
        <taxon>Metazoa</taxon>
        <taxon>Ecdysozoa</taxon>
        <taxon>Nematoda</taxon>
        <taxon>Chromadorea</taxon>
        <taxon>Rhabditida</taxon>
        <taxon>Spirurina</taxon>
        <taxon>Ascaridomorpha</taxon>
        <taxon>Ascaridoidea</taxon>
        <taxon>Ascarididae</taxon>
        <taxon>Ascaris</taxon>
    </lineage>
</organism>
<dbReference type="PANTHER" id="PTHR10340:SF57">
    <property type="entry name" value="METALLOPHOS DOMAIN-CONTAINING PROTEIN"/>
    <property type="match status" value="1"/>
</dbReference>
<evidence type="ECO:0000256" key="7">
    <source>
        <dbReference type="ARBA" id="ARBA00022801"/>
    </source>
</evidence>
<feature type="compositionally biased region" description="Basic residues" evidence="10">
    <location>
        <begin position="438"/>
        <end position="454"/>
    </location>
</feature>
<feature type="signal peptide" evidence="11">
    <location>
        <begin position="1"/>
        <end position="19"/>
    </location>
</feature>
<evidence type="ECO:0000256" key="8">
    <source>
        <dbReference type="ARBA" id="ARBA00022833"/>
    </source>
</evidence>